<evidence type="ECO:0000313" key="1">
    <source>
        <dbReference type="EMBL" id="ODV57938.1"/>
    </source>
</evidence>
<sequence length="106" mass="12015">MVCTSVHSPEPGWGGKPQGCQEAAQNNRGFCVAYCVSLWNLVSGITQVALAHVFHVQTWCFYRDDCCDILCMCKFTFSATEETKYEFRPQTNLRGPPRLSFAELHF</sequence>
<evidence type="ECO:0000313" key="2">
    <source>
        <dbReference type="Proteomes" id="UP000095038"/>
    </source>
</evidence>
<dbReference type="GeneID" id="30962659"/>
<gene>
    <name evidence="1" type="ORF">ASCRUDRAFT_130565</name>
</gene>
<name>A0A1D2V8K3_9ASCO</name>
<protein>
    <submittedName>
        <fullName evidence="1">Uncharacterized protein</fullName>
    </submittedName>
</protein>
<dbReference type="EMBL" id="KV454497">
    <property type="protein sequence ID" value="ODV57938.1"/>
    <property type="molecule type" value="Genomic_DNA"/>
</dbReference>
<dbReference type="Proteomes" id="UP000095038">
    <property type="component" value="Unassembled WGS sequence"/>
</dbReference>
<dbReference type="RefSeq" id="XP_020044245.1">
    <property type="nucleotide sequence ID" value="XM_020189023.1"/>
</dbReference>
<dbReference type="InParanoid" id="A0A1D2V8K3"/>
<proteinExistence type="predicted"/>
<dbReference type="AlphaFoldDB" id="A0A1D2V8K3"/>
<organism evidence="1 2">
    <name type="scientific">Ascoidea rubescens DSM 1968</name>
    <dbReference type="NCBI Taxonomy" id="1344418"/>
    <lineage>
        <taxon>Eukaryota</taxon>
        <taxon>Fungi</taxon>
        <taxon>Dikarya</taxon>
        <taxon>Ascomycota</taxon>
        <taxon>Saccharomycotina</taxon>
        <taxon>Saccharomycetes</taxon>
        <taxon>Ascoideaceae</taxon>
        <taxon>Ascoidea</taxon>
    </lineage>
</organism>
<keyword evidence="2" id="KW-1185">Reference proteome</keyword>
<reference evidence="2" key="1">
    <citation type="submission" date="2016-05" db="EMBL/GenBank/DDBJ databases">
        <title>Comparative genomics of biotechnologically important yeasts.</title>
        <authorList>
            <consortium name="DOE Joint Genome Institute"/>
            <person name="Riley R."/>
            <person name="Haridas S."/>
            <person name="Wolfe K.H."/>
            <person name="Lopes M.R."/>
            <person name="Hittinger C.T."/>
            <person name="Goker M."/>
            <person name="Salamov A."/>
            <person name="Wisecaver J."/>
            <person name="Long T.M."/>
            <person name="Aerts A.L."/>
            <person name="Barry K."/>
            <person name="Choi C."/>
            <person name="Clum A."/>
            <person name="Coughlan A.Y."/>
            <person name="Deshpande S."/>
            <person name="Douglass A.P."/>
            <person name="Hanson S.J."/>
            <person name="Klenk H.-P."/>
            <person name="Labutti K."/>
            <person name="Lapidus A."/>
            <person name="Lindquist E."/>
            <person name="Lipzen A."/>
            <person name="Meier-Kolthoff J.P."/>
            <person name="Ohm R.A."/>
            <person name="Otillar R.P."/>
            <person name="Pangilinan J."/>
            <person name="Peng Y."/>
            <person name="Rokas A."/>
            <person name="Rosa C.A."/>
            <person name="Scheuner C."/>
            <person name="Sibirny A.A."/>
            <person name="Slot J.C."/>
            <person name="Stielow J.B."/>
            <person name="Sun H."/>
            <person name="Kurtzman C.P."/>
            <person name="Blackwell M."/>
            <person name="Grigoriev I.V."/>
            <person name="Jeffries T.W."/>
        </authorList>
    </citation>
    <scope>NUCLEOTIDE SEQUENCE [LARGE SCALE GENOMIC DNA]</scope>
    <source>
        <strain evidence="2">DSM 1968</strain>
    </source>
</reference>
<accession>A0A1D2V8K3</accession>